<dbReference type="GO" id="GO:0005198">
    <property type="term" value="F:structural molecule activity"/>
    <property type="evidence" value="ECO:0007669"/>
    <property type="project" value="InterPro"/>
</dbReference>
<dbReference type="Pfam" id="PF00822">
    <property type="entry name" value="PMP22_Claudin"/>
    <property type="match status" value="1"/>
</dbReference>
<keyword evidence="9 11" id="KW-0472">Membrane</keyword>
<evidence type="ECO:0000256" key="12">
    <source>
        <dbReference type="SAM" id="SignalP"/>
    </source>
</evidence>
<dbReference type="PANTHER" id="PTHR12002">
    <property type="entry name" value="CLAUDIN"/>
    <property type="match status" value="1"/>
</dbReference>
<feature type="transmembrane region" description="Helical" evidence="11">
    <location>
        <begin position="113"/>
        <end position="135"/>
    </location>
</feature>
<dbReference type="Proteomes" id="UP000694392">
    <property type="component" value="Unplaced"/>
</dbReference>
<accession>A0A8D0HDZ1</accession>
<evidence type="ECO:0000256" key="9">
    <source>
        <dbReference type="ARBA" id="ARBA00023136"/>
    </source>
</evidence>
<dbReference type="PRINTS" id="PR01077">
    <property type="entry name" value="CLAUDIN"/>
</dbReference>
<evidence type="ECO:0000256" key="11">
    <source>
        <dbReference type="SAM" id="Phobius"/>
    </source>
</evidence>
<sequence>MRTPTVMIVGLVLCPCSLILTLTSTLAPNWRDVSRVPGQALDMTQHQGIWDICNEHVSTRQTQCGISDDHNYFPQQPVKVARGLMVTSLAVTVLGLVMASLGVRCWQEEPHYLLAGVSGLVLFIAGLMSLIPLSWYNHELSKLPFATGSTLQVGYSLVLGYLGSCLELIGGFFLALSFAQCWEEWRIGKKTRKSDYPPSGQQAPATTHSIASRELQSQYRTPTPRSYSNPLDVLEGERASHSFRSTLPCDSDL</sequence>
<feature type="region of interest" description="Disordered" evidence="10">
    <location>
        <begin position="191"/>
        <end position="231"/>
    </location>
</feature>
<gene>
    <name evidence="13" type="primary">CLDN23</name>
</gene>
<reference evidence="13" key="2">
    <citation type="submission" date="2025-09" db="UniProtKB">
        <authorList>
            <consortium name="Ensembl"/>
        </authorList>
    </citation>
    <scope>IDENTIFICATION</scope>
</reference>
<keyword evidence="6 11" id="KW-0812">Transmembrane</keyword>
<dbReference type="Gene3D" id="1.20.140.150">
    <property type="match status" value="1"/>
</dbReference>
<feature type="compositionally biased region" description="Polar residues" evidence="10">
    <location>
        <begin position="199"/>
        <end position="229"/>
    </location>
</feature>
<protein>
    <submittedName>
        <fullName evidence="13">Claudin 23</fullName>
    </submittedName>
</protein>
<feature type="signal peptide" evidence="12">
    <location>
        <begin position="1"/>
        <end position="21"/>
    </location>
</feature>
<evidence type="ECO:0000256" key="8">
    <source>
        <dbReference type="ARBA" id="ARBA00022989"/>
    </source>
</evidence>
<reference evidence="13" key="1">
    <citation type="submission" date="2025-08" db="UniProtKB">
        <authorList>
            <consortium name="Ensembl"/>
        </authorList>
    </citation>
    <scope>IDENTIFICATION</scope>
</reference>
<feature type="transmembrane region" description="Helical" evidence="11">
    <location>
        <begin position="155"/>
        <end position="182"/>
    </location>
</feature>
<keyword evidence="12" id="KW-0732">Signal</keyword>
<evidence type="ECO:0000256" key="5">
    <source>
        <dbReference type="ARBA" id="ARBA00022475"/>
    </source>
</evidence>
<dbReference type="AlphaFoldDB" id="A0A8D0HDZ1"/>
<feature type="chain" id="PRO_5034564487" evidence="12">
    <location>
        <begin position="22"/>
        <end position="253"/>
    </location>
</feature>
<evidence type="ECO:0000256" key="6">
    <source>
        <dbReference type="ARBA" id="ARBA00022692"/>
    </source>
</evidence>
<dbReference type="InterPro" id="IPR006187">
    <property type="entry name" value="Claudin"/>
</dbReference>
<keyword evidence="4" id="KW-0796">Tight junction</keyword>
<comment type="subcellular location">
    <subcellularLocation>
        <location evidence="1">Cell junction</location>
        <location evidence="1">Tight junction</location>
    </subcellularLocation>
    <subcellularLocation>
        <location evidence="2">Cell membrane</location>
        <topology evidence="2">Multi-pass membrane protein</topology>
    </subcellularLocation>
</comment>
<dbReference type="GO" id="GO:0005886">
    <property type="term" value="C:plasma membrane"/>
    <property type="evidence" value="ECO:0007669"/>
    <property type="project" value="UniProtKB-SubCell"/>
</dbReference>
<evidence type="ECO:0000256" key="2">
    <source>
        <dbReference type="ARBA" id="ARBA00004651"/>
    </source>
</evidence>
<evidence type="ECO:0000256" key="7">
    <source>
        <dbReference type="ARBA" id="ARBA00022949"/>
    </source>
</evidence>
<dbReference type="InterPro" id="IPR004031">
    <property type="entry name" value="PMP22/EMP/MP20/Claudin"/>
</dbReference>
<keyword evidence="5" id="KW-1003">Cell membrane</keyword>
<evidence type="ECO:0000313" key="14">
    <source>
        <dbReference type="Proteomes" id="UP000694392"/>
    </source>
</evidence>
<feature type="transmembrane region" description="Helical" evidence="11">
    <location>
        <begin position="80"/>
        <end position="101"/>
    </location>
</feature>
<keyword evidence="14" id="KW-1185">Reference proteome</keyword>
<evidence type="ECO:0000256" key="3">
    <source>
        <dbReference type="ARBA" id="ARBA00008295"/>
    </source>
</evidence>
<dbReference type="GO" id="GO:0005923">
    <property type="term" value="C:bicellular tight junction"/>
    <property type="evidence" value="ECO:0007669"/>
    <property type="project" value="UniProtKB-SubCell"/>
</dbReference>
<keyword evidence="7" id="KW-0965">Cell junction</keyword>
<name>A0A8D0HDZ1_SPHPU</name>
<organism evidence="13 14">
    <name type="scientific">Sphenodon punctatus</name>
    <name type="common">Tuatara</name>
    <name type="synonym">Hatteria punctata</name>
    <dbReference type="NCBI Taxonomy" id="8508"/>
    <lineage>
        <taxon>Eukaryota</taxon>
        <taxon>Metazoa</taxon>
        <taxon>Chordata</taxon>
        <taxon>Craniata</taxon>
        <taxon>Vertebrata</taxon>
        <taxon>Euteleostomi</taxon>
        <taxon>Lepidosauria</taxon>
        <taxon>Sphenodontia</taxon>
        <taxon>Sphenodontidae</taxon>
        <taxon>Sphenodon</taxon>
    </lineage>
</organism>
<dbReference type="Ensembl" id="ENSSPUT00000024284.1">
    <property type="protein sequence ID" value="ENSSPUP00000022777.1"/>
    <property type="gene ID" value="ENSSPUG00000017484.1"/>
</dbReference>
<dbReference type="GeneTree" id="ENSGT00390000006975"/>
<dbReference type="OMA" id="VRCWQDE"/>
<keyword evidence="8 11" id="KW-1133">Transmembrane helix</keyword>
<evidence type="ECO:0000256" key="10">
    <source>
        <dbReference type="SAM" id="MobiDB-lite"/>
    </source>
</evidence>
<comment type="similarity">
    <text evidence="3">Belongs to the claudin family.</text>
</comment>
<evidence type="ECO:0000313" key="13">
    <source>
        <dbReference type="Ensembl" id="ENSSPUP00000022777.1"/>
    </source>
</evidence>
<evidence type="ECO:0000256" key="1">
    <source>
        <dbReference type="ARBA" id="ARBA00004435"/>
    </source>
</evidence>
<evidence type="ECO:0000256" key="4">
    <source>
        <dbReference type="ARBA" id="ARBA00022427"/>
    </source>
</evidence>
<proteinExistence type="inferred from homology"/>